<dbReference type="AlphaFoldDB" id="A0A2T0VFT9"/>
<dbReference type="EMBL" id="PVTL01000003">
    <property type="protein sequence ID" value="PRY69063.1"/>
    <property type="molecule type" value="Genomic_DNA"/>
</dbReference>
<accession>A0A2T0VFT9</accession>
<dbReference type="RefSeq" id="WP_146134345.1">
    <property type="nucleotide sequence ID" value="NZ_PVTL01000003.1"/>
</dbReference>
<evidence type="ECO:0000313" key="2">
    <source>
        <dbReference type="Proteomes" id="UP000237983"/>
    </source>
</evidence>
<name>A0A2T0VFT9_9MICO</name>
<proteinExistence type="predicted"/>
<comment type="caution">
    <text evidence="1">The sequence shown here is derived from an EMBL/GenBank/DDBJ whole genome shotgun (WGS) entry which is preliminary data.</text>
</comment>
<dbReference type="OrthoDB" id="4726228at2"/>
<keyword evidence="2" id="KW-1185">Reference proteome</keyword>
<organism evidence="1 2">
    <name type="scientific">Glaciihabitans tibetensis</name>
    <dbReference type="NCBI Taxonomy" id="1266600"/>
    <lineage>
        <taxon>Bacteria</taxon>
        <taxon>Bacillati</taxon>
        <taxon>Actinomycetota</taxon>
        <taxon>Actinomycetes</taxon>
        <taxon>Micrococcales</taxon>
        <taxon>Microbacteriaceae</taxon>
        <taxon>Glaciihabitans</taxon>
    </lineage>
</organism>
<protein>
    <submittedName>
        <fullName evidence="1">Uncharacterized protein</fullName>
    </submittedName>
</protein>
<dbReference type="Proteomes" id="UP000237983">
    <property type="component" value="Unassembled WGS sequence"/>
</dbReference>
<gene>
    <name evidence="1" type="ORF">B0I08_103269</name>
</gene>
<evidence type="ECO:0000313" key="1">
    <source>
        <dbReference type="EMBL" id="PRY69063.1"/>
    </source>
</evidence>
<sequence length="200" mass="21731">MVDSGARSAQHLDDTLVPELVEALHLASDSLSPASVGAFQRELARTIRLQISSNGVMTALEQAPAVVSPEIASSLAETEIFWRQLSEEFGLLSSLEVAALVGAKTHRSYASDLRKAGKLVAVARTNKLLYPGFQFDGGAVRPVIKDLTEIAARHEKPERELIYWLCTATTYMPNDARPVDFLDDPDLVAAAADQAWGVVW</sequence>
<reference evidence="1 2" key="1">
    <citation type="submission" date="2018-03" db="EMBL/GenBank/DDBJ databases">
        <title>Genomic Encyclopedia of Type Strains, Phase III (KMG-III): the genomes of soil and plant-associated and newly described type strains.</title>
        <authorList>
            <person name="Whitman W."/>
        </authorList>
    </citation>
    <scope>NUCLEOTIDE SEQUENCE [LARGE SCALE GENOMIC DNA]</scope>
    <source>
        <strain evidence="1 2">CGMCC 1.12484</strain>
    </source>
</reference>